<organism evidence="4 5">
    <name type="scientific">Dialister succinatiphilus YIT 11850</name>
    <dbReference type="NCBI Taxonomy" id="742743"/>
    <lineage>
        <taxon>Bacteria</taxon>
        <taxon>Bacillati</taxon>
        <taxon>Bacillota</taxon>
        <taxon>Negativicutes</taxon>
        <taxon>Veillonellales</taxon>
        <taxon>Veillonellaceae</taxon>
        <taxon>Dialister</taxon>
    </lineage>
</organism>
<evidence type="ECO:0000256" key="2">
    <source>
        <dbReference type="SAM" id="SignalP"/>
    </source>
</evidence>
<dbReference type="eggNOG" id="COG3064">
    <property type="taxonomic scope" value="Bacteria"/>
</dbReference>
<dbReference type="InterPro" id="IPR009003">
    <property type="entry name" value="Peptidase_S1_PA"/>
</dbReference>
<feature type="compositionally biased region" description="Polar residues" evidence="1">
    <location>
        <begin position="647"/>
        <end position="660"/>
    </location>
</feature>
<feature type="chain" id="PRO_5003549677" description="Peptidase S55 domain-containing protein" evidence="2">
    <location>
        <begin position="29"/>
        <end position="660"/>
    </location>
</feature>
<dbReference type="EMBL" id="ADLT01000014">
    <property type="protein sequence ID" value="EHO63653.1"/>
    <property type="molecule type" value="Genomic_DNA"/>
</dbReference>
<protein>
    <recommendedName>
        <fullName evidence="3">Peptidase S55 domain-containing protein</fullName>
    </recommendedName>
</protein>
<feature type="compositionally biased region" description="Basic and acidic residues" evidence="1">
    <location>
        <begin position="610"/>
        <end position="646"/>
    </location>
</feature>
<keyword evidence="5" id="KW-1185">Reference proteome</keyword>
<evidence type="ECO:0000313" key="5">
    <source>
        <dbReference type="Proteomes" id="UP000003277"/>
    </source>
</evidence>
<accession>H1CYH2</accession>
<dbReference type="SUPFAM" id="SSF50494">
    <property type="entry name" value="Trypsin-like serine proteases"/>
    <property type="match status" value="1"/>
</dbReference>
<sequence>MHAMASKKIKRLALSICLALGSILPAGAEEFLPLSDVREGMHGYAKTVVHGTKIDTFDVDVLGIMKNKGSAGGDLVLVKVSGPLIDETGGIAQGMSGSPVYIDGRLLGAIAYGFPQSDGRIGMVTPISDMLRLWTIDSGEEKKESGTDRDLIPLATPLMASGYTPSGMEFLTDKMKDFNMVPYSAASAGVDEMPRPLEAGGAVSATLVTGDLKLGAVGTVTYVDKDHMVAFGHPFLDKGSSAYFMHNSYIFTVVPSRNIPFKLGSVGAEIGMVNEDRGSGISGLSGKVPESVRLHSSVLDEDTGRTQSLNVRMVQNERMLPMLSVTSVYNNMSNTLDRNGEGTVSLSYTLFPEDLKKRPFTRSNMYWSSKDISERSVDEMYNVIRILEQNRFEPYKLRDISVDMKVTKDRKTAQLLDASASPTVVSPGDTIYVRARLAPYRGEVFYKDLAFTVPKDQPLGTMILEVRGGGVVPLPYLIQQQKYNLTDEILERIRTYKDFNDLFDKLEKEDKNNQVVVEILDPNVSMISRDEENGTKAEIQDKRPSQNPDYLKGKKGDGKEGEKEEDSPKSSVDTDYVVYGDGQFTFQVMAPEDRDRALRKLAKSNQKMIADMKNEGKDSISGKDKDGKKEETKEENGKKPDTDKKSGTSYFLMSDSMTRL</sequence>
<dbReference type="Pfam" id="PF05580">
    <property type="entry name" value="Peptidase_S55"/>
    <property type="match status" value="1"/>
</dbReference>
<evidence type="ECO:0000259" key="3">
    <source>
        <dbReference type="PROSITE" id="PS51494"/>
    </source>
</evidence>
<dbReference type="STRING" id="742743.HMPREF9453_00410"/>
<feature type="compositionally biased region" description="Basic and acidic residues" evidence="1">
    <location>
        <begin position="528"/>
        <end position="544"/>
    </location>
</feature>
<feature type="domain" description="Peptidase S55" evidence="3">
    <location>
        <begin position="1"/>
        <end position="146"/>
    </location>
</feature>
<feature type="signal peptide" evidence="2">
    <location>
        <begin position="1"/>
        <end position="28"/>
    </location>
</feature>
<proteinExistence type="predicted"/>
<reference evidence="4 5" key="1">
    <citation type="submission" date="2011-11" db="EMBL/GenBank/DDBJ databases">
        <title>The Genome Sequence of Dialister succinatiphilus YIT 11850.</title>
        <authorList>
            <consortium name="The Broad Institute Genome Sequencing Platform"/>
            <person name="Earl A."/>
            <person name="Ward D."/>
            <person name="Feldgarden M."/>
            <person name="Gevers D."/>
            <person name="Morotomi M."/>
            <person name="Young S.K."/>
            <person name="Zeng Q."/>
            <person name="Gargeya S."/>
            <person name="Fitzgerald M."/>
            <person name="Haas B."/>
            <person name="Abouelleil A."/>
            <person name="Alvarado L."/>
            <person name="Arachchi H.M."/>
            <person name="Berlin A."/>
            <person name="Brown A."/>
            <person name="Chapman S.B."/>
            <person name="Dunbar C."/>
            <person name="Gearin G."/>
            <person name="Goldberg J."/>
            <person name="Griggs A."/>
            <person name="Gujja S."/>
            <person name="Heiman D."/>
            <person name="Howarth C."/>
            <person name="Lui A."/>
            <person name="MacDonald P.J.P."/>
            <person name="Montmayeur A."/>
            <person name="Murphy C."/>
            <person name="Neiman D."/>
            <person name="Pearson M."/>
            <person name="Priest M."/>
            <person name="Roberts A."/>
            <person name="Saif S."/>
            <person name="Shea T."/>
            <person name="Sisk P."/>
            <person name="Stolte C."/>
            <person name="Sykes S."/>
            <person name="Wortman J."/>
            <person name="Nusbaum C."/>
            <person name="Birren B."/>
        </authorList>
    </citation>
    <scope>NUCLEOTIDE SEQUENCE [LARGE SCALE GENOMIC DNA]</scope>
    <source>
        <strain evidence="4 5">YIT 11850</strain>
    </source>
</reference>
<dbReference type="RefSeq" id="WP_008858916.1">
    <property type="nucleotide sequence ID" value="NZ_JH591187.1"/>
</dbReference>
<gene>
    <name evidence="4" type="ORF">HMPREF9453_00410</name>
</gene>
<feature type="region of interest" description="Disordered" evidence="1">
    <location>
        <begin position="597"/>
        <end position="660"/>
    </location>
</feature>
<keyword evidence="2" id="KW-0732">Signal</keyword>
<dbReference type="Proteomes" id="UP000003277">
    <property type="component" value="Unassembled WGS sequence"/>
</dbReference>
<name>H1CYH2_9FIRM</name>
<dbReference type="InterPro" id="IPR008763">
    <property type="entry name" value="Peptidase_S55"/>
</dbReference>
<feature type="region of interest" description="Disordered" evidence="1">
    <location>
        <begin position="528"/>
        <end position="575"/>
    </location>
</feature>
<evidence type="ECO:0000313" key="4">
    <source>
        <dbReference type="EMBL" id="EHO63653.1"/>
    </source>
</evidence>
<feature type="compositionally biased region" description="Basic and acidic residues" evidence="1">
    <location>
        <begin position="551"/>
        <end position="568"/>
    </location>
</feature>
<dbReference type="HOGENOM" id="CLU_023510_0_0_9"/>
<comment type="caution">
    <text evidence="4">The sequence shown here is derived from an EMBL/GenBank/DDBJ whole genome shotgun (WGS) entry which is preliminary data.</text>
</comment>
<evidence type="ECO:0000256" key="1">
    <source>
        <dbReference type="SAM" id="MobiDB-lite"/>
    </source>
</evidence>
<dbReference type="AlphaFoldDB" id="H1CYH2"/>
<dbReference type="PROSITE" id="PS51494">
    <property type="entry name" value="SPOIVB"/>
    <property type="match status" value="1"/>
</dbReference>
<dbReference type="PATRIC" id="fig|742743.3.peg.422"/>